<sequence length="30" mass="3461">MPTKERIVLTIALTLTRSQHIDQIMLQPVN</sequence>
<dbReference type="AlphaFoldDB" id="A0A2P2LAA6"/>
<proteinExistence type="predicted"/>
<name>A0A2P2LAA6_RHIMU</name>
<organism evidence="1">
    <name type="scientific">Rhizophora mucronata</name>
    <name type="common">Asiatic mangrove</name>
    <dbReference type="NCBI Taxonomy" id="61149"/>
    <lineage>
        <taxon>Eukaryota</taxon>
        <taxon>Viridiplantae</taxon>
        <taxon>Streptophyta</taxon>
        <taxon>Embryophyta</taxon>
        <taxon>Tracheophyta</taxon>
        <taxon>Spermatophyta</taxon>
        <taxon>Magnoliopsida</taxon>
        <taxon>eudicotyledons</taxon>
        <taxon>Gunneridae</taxon>
        <taxon>Pentapetalae</taxon>
        <taxon>rosids</taxon>
        <taxon>fabids</taxon>
        <taxon>Malpighiales</taxon>
        <taxon>Rhizophoraceae</taxon>
        <taxon>Rhizophora</taxon>
    </lineage>
</organism>
<accession>A0A2P2LAA6</accession>
<dbReference type="EMBL" id="GGEC01034414">
    <property type="protein sequence ID" value="MBX14898.1"/>
    <property type="molecule type" value="Transcribed_RNA"/>
</dbReference>
<protein>
    <submittedName>
        <fullName evidence="1">Uncharacterized protein</fullName>
    </submittedName>
</protein>
<reference evidence="1" key="1">
    <citation type="submission" date="2018-02" db="EMBL/GenBank/DDBJ databases">
        <title>Rhizophora mucronata_Transcriptome.</title>
        <authorList>
            <person name="Meera S.P."/>
            <person name="Sreeshan A."/>
            <person name="Augustine A."/>
        </authorList>
    </citation>
    <scope>NUCLEOTIDE SEQUENCE</scope>
    <source>
        <tissue evidence="1">Leaf</tissue>
    </source>
</reference>
<evidence type="ECO:0000313" key="1">
    <source>
        <dbReference type="EMBL" id="MBX14898.1"/>
    </source>
</evidence>